<keyword evidence="7" id="KW-1185">Reference proteome</keyword>
<comment type="cofactor">
    <cofactor evidence="4">
        <name>Fe(2+)</name>
        <dbReference type="ChEBI" id="CHEBI:29033"/>
    </cofactor>
    <text evidence="4">Binds 1 Fe(2+) ion.</text>
</comment>
<keyword evidence="2 4" id="KW-0479">Metal-binding</keyword>
<dbReference type="PRINTS" id="PR01576">
    <property type="entry name" value="PDEFORMYLASE"/>
</dbReference>
<keyword evidence="4" id="KW-0408">Iron</keyword>
<dbReference type="GO" id="GO:0006412">
    <property type="term" value="P:translation"/>
    <property type="evidence" value="ECO:0007669"/>
    <property type="project" value="UniProtKB-UniRule"/>
</dbReference>
<dbReference type="PANTHER" id="PTHR10458">
    <property type="entry name" value="PEPTIDE DEFORMYLASE"/>
    <property type="match status" value="1"/>
</dbReference>
<feature type="binding site" evidence="4">
    <location>
        <position position="178"/>
    </location>
    <ligand>
        <name>Fe cation</name>
        <dbReference type="ChEBI" id="CHEBI:24875"/>
    </ligand>
</feature>
<dbReference type="EMBL" id="FQUQ01000001">
    <property type="protein sequence ID" value="SHE82320.1"/>
    <property type="molecule type" value="Genomic_DNA"/>
</dbReference>
<keyword evidence="5" id="KW-0732">Signal</keyword>
<comment type="function">
    <text evidence="4">Removes the formyl group from the N-terminal Met of newly synthesized proteins. Requires at least a dipeptide for an efficient rate of reaction. N-terminal L-methionine is a prerequisite for activity but the enzyme has broad specificity at other positions.</text>
</comment>
<feature type="binding site" evidence="4">
    <location>
        <position position="182"/>
    </location>
    <ligand>
        <name>Fe cation</name>
        <dbReference type="ChEBI" id="CHEBI:24875"/>
    </ligand>
</feature>
<evidence type="ECO:0000313" key="7">
    <source>
        <dbReference type="Proteomes" id="UP000184287"/>
    </source>
</evidence>
<dbReference type="RefSeq" id="WP_084528594.1">
    <property type="nucleotide sequence ID" value="NZ_FQUQ01000001.1"/>
</dbReference>
<evidence type="ECO:0000256" key="3">
    <source>
        <dbReference type="ARBA" id="ARBA00022801"/>
    </source>
</evidence>
<dbReference type="CDD" id="cd00487">
    <property type="entry name" value="Pep_deformylase"/>
    <property type="match status" value="1"/>
</dbReference>
<gene>
    <name evidence="4" type="primary">def</name>
    <name evidence="6" type="ORF">SAMN04488522_1011313</name>
</gene>
<accession>A0A1M4WME1</accession>
<dbReference type="AlphaFoldDB" id="A0A1M4WME1"/>
<feature type="binding site" evidence="4">
    <location>
        <position position="136"/>
    </location>
    <ligand>
        <name>Fe cation</name>
        <dbReference type="ChEBI" id="CHEBI:24875"/>
    </ligand>
</feature>
<sequence>MKTFLIALLGLLVFNPDAGFAQGFTAKEKSIILSGDTATMLRVTQITEAPELKVLTTASADIDPKDPLIKVLAQRMYLAMRDVTRPGIGIAGPQVGINRNIIWVKRYDKEGEPFELYLNPKISWRSELLRKGREGCLSIPDVIGDVVRHHAIKLKYDDQSGSSKEEIIEGFTAVIFQHETDHLNGILFTERLKEQERKVYNSLAGRLDFMVEKFYARP</sequence>
<dbReference type="OrthoDB" id="5493262at2"/>
<evidence type="ECO:0000256" key="5">
    <source>
        <dbReference type="SAM" id="SignalP"/>
    </source>
</evidence>
<dbReference type="GO" id="GO:0046872">
    <property type="term" value="F:metal ion binding"/>
    <property type="evidence" value="ECO:0007669"/>
    <property type="project" value="UniProtKB-KW"/>
</dbReference>
<name>A0A1M4WME1_9SPHI</name>
<comment type="catalytic activity">
    <reaction evidence="4">
        <text>N-terminal N-formyl-L-methionyl-[peptide] + H2O = N-terminal L-methionyl-[peptide] + formate</text>
        <dbReference type="Rhea" id="RHEA:24420"/>
        <dbReference type="Rhea" id="RHEA-COMP:10639"/>
        <dbReference type="Rhea" id="RHEA-COMP:10640"/>
        <dbReference type="ChEBI" id="CHEBI:15377"/>
        <dbReference type="ChEBI" id="CHEBI:15740"/>
        <dbReference type="ChEBI" id="CHEBI:49298"/>
        <dbReference type="ChEBI" id="CHEBI:64731"/>
        <dbReference type="EC" id="3.5.1.88"/>
    </reaction>
</comment>
<evidence type="ECO:0000256" key="1">
    <source>
        <dbReference type="ARBA" id="ARBA00010759"/>
    </source>
</evidence>
<organism evidence="6 7">
    <name type="scientific">Pedobacter caeni</name>
    <dbReference type="NCBI Taxonomy" id="288992"/>
    <lineage>
        <taxon>Bacteria</taxon>
        <taxon>Pseudomonadati</taxon>
        <taxon>Bacteroidota</taxon>
        <taxon>Sphingobacteriia</taxon>
        <taxon>Sphingobacteriales</taxon>
        <taxon>Sphingobacteriaceae</taxon>
        <taxon>Pedobacter</taxon>
    </lineage>
</organism>
<dbReference type="Proteomes" id="UP000184287">
    <property type="component" value="Unassembled WGS sequence"/>
</dbReference>
<feature type="signal peptide" evidence="5">
    <location>
        <begin position="1"/>
        <end position="21"/>
    </location>
</feature>
<evidence type="ECO:0000256" key="2">
    <source>
        <dbReference type="ARBA" id="ARBA00022723"/>
    </source>
</evidence>
<dbReference type="PANTHER" id="PTHR10458:SF22">
    <property type="entry name" value="PEPTIDE DEFORMYLASE"/>
    <property type="match status" value="1"/>
</dbReference>
<dbReference type="GO" id="GO:0042586">
    <property type="term" value="F:peptide deformylase activity"/>
    <property type="evidence" value="ECO:0007669"/>
    <property type="project" value="UniProtKB-UniRule"/>
</dbReference>
<dbReference type="HAMAP" id="MF_00163">
    <property type="entry name" value="Pep_deformylase"/>
    <property type="match status" value="1"/>
</dbReference>
<reference evidence="7" key="1">
    <citation type="submission" date="2016-11" db="EMBL/GenBank/DDBJ databases">
        <authorList>
            <person name="Varghese N."/>
            <person name="Submissions S."/>
        </authorList>
    </citation>
    <scope>NUCLEOTIDE SEQUENCE [LARGE SCALE GENOMIC DNA]</scope>
    <source>
        <strain evidence="7">DSM 16990</strain>
    </source>
</reference>
<comment type="similarity">
    <text evidence="1 4">Belongs to the polypeptide deformylase family.</text>
</comment>
<dbReference type="InterPro" id="IPR036821">
    <property type="entry name" value="Peptide_deformylase_sf"/>
</dbReference>
<dbReference type="Pfam" id="PF01327">
    <property type="entry name" value="Pep_deformylase"/>
    <property type="match status" value="1"/>
</dbReference>
<proteinExistence type="inferred from homology"/>
<dbReference type="SUPFAM" id="SSF56420">
    <property type="entry name" value="Peptide deformylase"/>
    <property type="match status" value="1"/>
</dbReference>
<dbReference type="EC" id="3.5.1.88" evidence="4"/>
<dbReference type="NCBIfam" id="TIGR00079">
    <property type="entry name" value="pept_deformyl"/>
    <property type="match status" value="1"/>
</dbReference>
<dbReference type="InterPro" id="IPR023635">
    <property type="entry name" value="Peptide_deformylase"/>
</dbReference>
<evidence type="ECO:0000313" key="6">
    <source>
        <dbReference type="EMBL" id="SHE82320.1"/>
    </source>
</evidence>
<protein>
    <recommendedName>
        <fullName evidence="4">Peptide deformylase</fullName>
        <shortName evidence="4">PDF</shortName>
        <ecNumber evidence="4">3.5.1.88</ecNumber>
    </recommendedName>
    <alternativeName>
        <fullName evidence="4">Polypeptide deformylase</fullName>
    </alternativeName>
</protein>
<keyword evidence="3 4" id="KW-0378">Hydrolase</keyword>
<feature type="chain" id="PRO_5012906113" description="Peptide deformylase" evidence="5">
    <location>
        <begin position="22"/>
        <end position="218"/>
    </location>
</feature>
<dbReference type="Gene3D" id="3.90.45.10">
    <property type="entry name" value="Peptide deformylase"/>
    <property type="match status" value="1"/>
</dbReference>
<dbReference type="STRING" id="288992.SAMN04488522_1011313"/>
<evidence type="ECO:0000256" key="4">
    <source>
        <dbReference type="HAMAP-Rule" id="MF_00163"/>
    </source>
</evidence>
<feature type="active site" evidence="4">
    <location>
        <position position="179"/>
    </location>
</feature>
<keyword evidence="4" id="KW-0648">Protein biosynthesis</keyword>